<keyword evidence="4" id="KW-0812">Transmembrane</keyword>
<keyword evidence="3" id="KW-1134">Transmembrane beta strand</keyword>
<evidence type="ECO:0000256" key="2">
    <source>
        <dbReference type="ARBA" id="ARBA00008163"/>
    </source>
</evidence>
<evidence type="ECO:0000313" key="8">
    <source>
        <dbReference type="EMBL" id="ETD22786.1"/>
    </source>
</evidence>
<keyword evidence="7" id="KW-0998">Cell outer membrane</keyword>
<accession>V8C7Q8</accession>
<keyword evidence="6" id="KW-0472">Membrane</keyword>
<reference evidence="8 9" key="1">
    <citation type="journal article" date="2014" name="Genome Announc.">
        <title>Draft genome sequences of six enterohepatic helicobacter species isolated from humans and one from rhesus macaques.</title>
        <authorList>
            <person name="Shen Z."/>
            <person name="Sheh A."/>
            <person name="Young S.K."/>
            <person name="Abouelliel A."/>
            <person name="Ward D.V."/>
            <person name="Earl A.M."/>
            <person name="Fox J.G."/>
        </authorList>
    </citation>
    <scope>NUCLEOTIDE SEQUENCE [LARGE SCALE GENOMIC DNA]</scope>
    <source>
        <strain evidence="8 9">MIT 99-5501</strain>
    </source>
</reference>
<evidence type="ECO:0000256" key="6">
    <source>
        <dbReference type="ARBA" id="ARBA00023136"/>
    </source>
</evidence>
<gene>
    <name evidence="8" type="ORF">HMPREF2086_01585</name>
</gene>
<dbReference type="GO" id="GO:0015483">
    <property type="term" value="F:long-chain fatty acid transporting porin activity"/>
    <property type="evidence" value="ECO:0007669"/>
    <property type="project" value="TreeGrafter"/>
</dbReference>
<evidence type="ECO:0000256" key="3">
    <source>
        <dbReference type="ARBA" id="ARBA00022452"/>
    </source>
</evidence>
<dbReference type="Proteomes" id="UP000018731">
    <property type="component" value="Unassembled WGS sequence"/>
</dbReference>
<dbReference type="PANTHER" id="PTHR35093:SF8">
    <property type="entry name" value="OUTER MEMBRANE PROTEIN NMB0088-RELATED"/>
    <property type="match status" value="1"/>
</dbReference>
<dbReference type="PATRIC" id="fig|1357400.3.peg.2130"/>
<dbReference type="AlphaFoldDB" id="V8C7Q8"/>
<dbReference type="GO" id="GO:0009279">
    <property type="term" value="C:cell outer membrane"/>
    <property type="evidence" value="ECO:0007669"/>
    <property type="project" value="UniProtKB-SubCell"/>
</dbReference>
<dbReference type="EMBL" id="AZJI01000007">
    <property type="protein sequence ID" value="ETD22786.1"/>
    <property type="molecule type" value="Genomic_DNA"/>
</dbReference>
<dbReference type="Pfam" id="PF03349">
    <property type="entry name" value="Toluene_X"/>
    <property type="match status" value="1"/>
</dbReference>
<comment type="caution">
    <text evidence="8">The sequence shown here is derived from an EMBL/GenBank/DDBJ whole genome shotgun (WGS) entry which is preliminary data.</text>
</comment>
<evidence type="ECO:0000313" key="9">
    <source>
        <dbReference type="Proteomes" id="UP000018731"/>
    </source>
</evidence>
<protein>
    <submittedName>
        <fullName evidence="8">Uncharacterized protein</fullName>
    </submittedName>
</protein>
<name>V8C7Q8_9HELI</name>
<evidence type="ECO:0000256" key="1">
    <source>
        <dbReference type="ARBA" id="ARBA00004571"/>
    </source>
</evidence>
<proteinExistence type="inferred from homology"/>
<dbReference type="SUPFAM" id="SSF56935">
    <property type="entry name" value="Porins"/>
    <property type="match status" value="1"/>
</dbReference>
<keyword evidence="5" id="KW-0732">Signal</keyword>
<comment type="subcellular location">
    <subcellularLocation>
        <location evidence="1">Cell outer membrane</location>
        <topology evidence="1">Multi-pass membrane protein</topology>
    </subcellularLocation>
</comment>
<evidence type="ECO:0000256" key="5">
    <source>
        <dbReference type="ARBA" id="ARBA00022729"/>
    </source>
</evidence>
<dbReference type="STRING" id="1357400.HMPREF2086_01585"/>
<sequence>MVYLESKSIFLSYRSFIVILSFCKKQNISFPPPSAEGARGWVDFRLRYFGLESPQYDKIKKVKKHKKNKIEGIDAKKNHITILVSALLWQNLKLRKMNLYKKYIKILAFFAFVSSLSANGFKIQEQSLNATALSSAYVAGARGADASYYNPANMGFSNDWGENKSEFELATSLIKIPGFSFDVPTTNQGLYSKTTLRFEKSMDDIITTMKKIFPGLGLGSLQESIILNHSDPDSQIITGSTGDTNFILPKFFYKSRTNHGVTLGFSFVASSGLAMEWAGKGGEFLQDVFIMMIEASPSISWTIADRLSVGFGLRGMYAMGKFNNVVYVPLDKEGKGISLTTEQIINLAKHPEALNILIPESIRNGIVGDVLKNDFVSGFLKIFGLNVKIDGCTTGGVECVDWGALMGSVTSETTNLYGTSKVYQKSEGSDLSVGYRLAASLRVIDSGMLSIVFNSPVKFDMSGEVKALTYVGGAMGNVLTTAPLKIAVQMPEILTVAYAQEFFDKRVRLEGVYERTFWSRGWKFNVTPDFENAKYEGLSGLVSYRDVWETQGGASLKDMVGIADFGVVSNMGAGWRDTNTFRLGATYLGKKNRLMGSIAYDAAPSPQDKIGIPDSDGYMVGIGAKRNFRGFDFGLAGSWTYKSSMSSMYHSGGLGGLYIYTASLGYRW</sequence>
<evidence type="ECO:0000256" key="4">
    <source>
        <dbReference type="ARBA" id="ARBA00022692"/>
    </source>
</evidence>
<dbReference type="InterPro" id="IPR005017">
    <property type="entry name" value="OMPP1/FadL/TodX"/>
</dbReference>
<dbReference type="eggNOG" id="COG2067">
    <property type="taxonomic scope" value="Bacteria"/>
</dbReference>
<keyword evidence="9" id="KW-1185">Reference proteome</keyword>
<evidence type="ECO:0000256" key="7">
    <source>
        <dbReference type="ARBA" id="ARBA00023237"/>
    </source>
</evidence>
<comment type="similarity">
    <text evidence="2">Belongs to the OmpP1/FadL family.</text>
</comment>
<dbReference type="HOGENOM" id="CLU_021518_0_0_7"/>
<organism evidence="8 9">
    <name type="scientific">Helicobacter macacae MIT 99-5501</name>
    <dbReference type="NCBI Taxonomy" id="1357400"/>
    <lineage>
        <taxon>Bacteria</taxon>
        <taxon>Pseudomonadati</taxon>
        <taxon>Campylobacterota</taxon>
        <taxon>Epsilonproteobacteria</taxon>
        <taxon>Campylobacterales</taxon>
        <taxon>Helicobacteraceae</taxon>
        <taxon>Helicobacter</taxon>
    </lineage>
</organism>
<dbReference type="PANTHER" id="PTHR35093">
    <property type="entry name" value="OUTER MEMBRANE PROTEIN NMB0088-RELATED"/>
    <property type="match status" value="1"/>
</dbReference>
<dbReference type="Gene3D" id="2.40.160.60">
    <property type="entry name" value="Outer membrane protein transport protein (OMPP1/FadL/TodX)"/>
    <property type="match status" value="1"/>
</dbReference>